<dbReference type="EMBL" id="CP002629">
    <property type="protein sequence ID" value="AEB09345.1"/>
    <property type="molecule type" value="Genomic_DNA"/>
</dbReference>
<name>F2NCR4_DESAR</name>
<dbReference type="KEGG" id="dao:Desac_1490"/>
<sequence>MSRIHSGTNQFGRSWLGKYNGDAAAGNDYNIYVDCLDIRNAFIQWKGRKREELFPVLILYPSSLYPAHLKGDEMAYCTQEDIEKLIPEQELAELTTESGSTPDADVVTEAIAKADAGIDSYLGVRYSVPFSLAPAVIRFLSVDLAIYHLYTRRSIAPGIRRTRYEDALKFLQELADGTAVIPGAVEREAPADPFELTDNARGRIFSRRALENY</sequence>
<gene>
    <name evidence="1" type="ordered locus">Desac_1490</name>
</gene>
<dbReference type="Pfam" id="PF07030">
    <property type="entry name" value="Phage_Mu_Gp36"/>
    <property type="match status" value="1"/>
</dbReference>
<dbReference type="eggNOG" id="COG4387">
    <property type="taxonomic scope" value="Bacteria"/>
</dbReference>
<keyword evidence="2" id="KW-1185">Reference proteome</keyword>
<protein>
    <recommendedName>
        <fullName evidence="3">DUF1320 domain-containing protein</fullName>
    </recommendedName>
</protein>
<dbReference type="HOGENOM" id="CLU_112375_0_1_7"/>
<evidence type="ECO:0000313" key="2">
    <source>
        <dbReference type="Proteomes" id="UP000000483"/>
    </source>
</evidence>
<evidence type="ECO:0008006" key="3">
    <source>
        <dbReference type="Google" id="ProtNLM"/>
    </source>
</evidence>
<dbReference type="Proteomes" id="UP000000483">
    <property type="component" value="Chromosome"/>
</dbReference>
<proteinExistence type="predicted"/>
<reference evidence="2" key="2">
    <citation type="submission" date="2011-03" db="EMBL/GenBank/DDBJ databases">
        <title>The complete genome of Desulfobacca acetoxidans DSM 11109.</title>
        <authorList>
            <consortium name="US DOE Joint Genome Institute (JGI-PGF)"/>
            <person name="Lucas S."/>
            <person name="Copeland A."/>
            <person name="Lapidus A."/>
            <person name="Bruce D."/>
            <person name="Goodwin L."/>
            <person name="Pitluck S."/>
            <person name="Peters L."/>
            <person name="Kyrpides N."/>
            <person name="Mavromatis K."/>
            <person name="Ivanova N."/>
            <person name="Ovchinnikova G."/>
            <person name="Teshima H."/>
            <person name="Detter J.C."/>
            <person name="Han C."/>
            <person name="Land M."/>
            <person name="Hauser L."/>
            <person name="Markowitz V."/>
            <person name="Cheng J.-F."/>
            <person name="Hugenholtz P."/>
            <person name="Woyke T."/>
            <person name="Wu D."/>
            <person name="Spring S."/>
            <person name="Schueler E."/>
            <person name="Brambilla E."/>
            <person name="Klenk H.-P."/>
            <person name="Eisen J.A."/>
        </authorList>
    </citation>
    <scope>NUCLEOTIDE SEQUENCE [LARGE SCALE GENOMIC DNA]</scope>
    <source>
        <strain evidence="2">ATCC 700848 / DSM 11109 / ASRB2</strain>
    </source>
</reference>
<reference evidence="1 2" key="1">
    <citation type="journal article" date="2011" name="Stand. Genomic Sci.">
        <title>Complete genome sequence of the acetate-degrading sulfate reducer Desulfobacca acetoxidans type strain (ASRB2).</title>
        <authorList>
            <person name="Goker M."/>
            <person name="Teshima H."/>
            <person name="Lapidus A."/>
            <person name="Nolan M."/>
            <person name="Lucas S."/>
            <person name="Hammon N."/>
            <person name="Deshpande S."/>
            <person name="Cheng J.F."/>
            <person name="Tapia R."/>
            <person name="Han C."/>
            <person name="Goodwin L."/>
            <person name="Pitluck S."/>
            <person name="Huntemann M."/>
            <person name="Liolios K."/>
            <person name="Ivanova N."/>
            <person name="Pagani I."/>
            <person name="Mavromatis K."/>
            <person name="Ovchinikova G."/>
            <person name="Pati A."/>
            <person name="Chen A."/>
            <person name="Palaniappan K."/>
            <person name="Land M."/>
            <person name="Hauser L."/>
            <person name="Brambilla E.M."/>
            <person name="Rohde M."/>
            <person name="Spring S."/>
            <person name="Detter J.C."/>
            <person name="Woyke T."/>
            <person name="Bristow J."/>
            <person name="Eisen J.A."/>
            <person name="Markowitz V."/>
            <person name="Hugenholtz P."/>
            <person name="Kyrpides N.C."/>
            <person name="Klenk H.P."/>
        </authorList>
    </citation>
    <scope>NUCLEOTIDE SEQUENCE [LARGE SCALE GENOMIC DNA]</scope>
    <source>
        <strain evidence="2">ATCC 700848 / DSM 11109 / ASRB2</strain>
    </source>
</reference>
<dbReference type="AlphaFoldDB" id="F2NCR4"/>
<dbReference type="STRING" id="880072.Desac_1490"/>
<dbReference type="InterPro" id="IPR009752">
    <property type="entry name" value="Phage_Mu_GpJ"/>
</dbReference>
<accession>F2NCR4</accession>
<organism evidence="1 2">
    <name type="scientific">Desulfobacca acetoxidans (strain ATCC 700848 / DSM 11109 / ASRB2)</name>
    <dbReference type="NCBI Taxonomy" id="880072"/>
    <lineage>
        <taxon>Bacteria</taxon>
        <taxon>Pseudomonadati</taxon>
        <taxon>Thermodesulfobacteriota</taxon>
        <taxon>Desulfobaccia</taxon>
        <taxon>Desulfobaccales</taxon>
        <taxon>Desulfobaccaceae</taxon>
        <taxon>Desulfobacca</taxon>
    </lineage>
</organism>
<evidence type="ECO:0000313" key="1">
    <source>
        <dbReference type="EMBL" id="AEB09345.1"/>
    </source>
</evidence>